<keyword evidence="7" id="KW-0407">Ion channel</keyword>
<dbReference type="SUPFAM" id="SSF49785">
    <property type="entry name" value="Galactose-binding domain-like"/>
    <property type="match status" value="1"/>
</dbReference>
<dbReference type="PROSITE" id="PS50022">
    <property type="entry name" value="FA58C_3"/>
    <property type="match status" value="1"/>
</dbReference>
<name>A0A8J9ZJ31_BRALA</name>
<evidence type="ECO:0000313" key="10">
    <source>
        <dbReference type="Proteomes" id="UP000838412"/>
    </source>
</evidence>
<evidence type="ECO:0000313" key="9">
    <source>
        <dbReference type="EMBL" id="CAH1255650.1"/>
    </source>
</evidence>
<gene>
    <name evidence="9" type="primary">TRPM5</name>
    <name evidence="9" type="ORF">BLAG_LOCUS14620</name>
</gene>
<dbReference type="Pfam" id="PF18139">
    <property type="entry name" value="LSDAT_euk"/>
    <property type="match status" value="1"/>
</dbReference>
<evidence type="ECO:0000256" key="2">
    <source>
        <dbReference type="ARBA" id="ARBA00022448"/>
    </source>
</evidence>
<keyword evidence="3" id="KW-0812">Transmembrane</keyword>
<keyword evidence="5" id="KW-0406">Ion transport</keyword>
<dbReference type="InterPro" id="IPR050927">
    <property type="entry name" value="TRPM"/>
</dbReference>
<dbReference type="PANTHER" id="PTHR13800">
    <property type="entry name" value="TRANSIENT RECEPTOR POTENTIAL CATION CHANNEL, SUBFAMILY M, MEMBER 6"/>
    <property type="match status" value="1"/>
</dbReference>
<dbReference type="Pfam" id="PF00754">
    <property type="entry name" value="F5_F8_type_C"/>
    <property type="match status" value="1"/>
</dbReference>
<evidence type="ECO:0000256" key="4">
    <source>
        <dbReference type="ARBA" id="ARBA00022989"/>
    </source>
</evidence>
<evidence type="ECO:0000256" key="1">
    <source>
        <dbReference type="ARBA" id="ARBA00004141"/>
    </source>
</evidence>
<dbReference type="EMBL" id="OV696687">
    <property type="protein sequence ID" value="CAH1255650.1"/>
    <property type="molecule type" value="Genomic_DNA"/>
</dbReference>
<evidence type="ECO:0000256" key="7">
    <source>
        <dbReference type="ARBA" id="ARBA00023303"/>
    </source>
</evidence>
<sequence length="901" mass="101429">MWLVRDSSWVVESAGKPLVKNGVTYDEAKALDGNTETYWNPITGKDFNNWYIVLDLSAPRTLTRIAVNNYGDTTHDIAAFTLQKSKVGSPYNWEDVVSVADVQGGTDQRQEFGGFLGTARYWRFVVTRTHSGWQPYLREVNLYGTSTDLGVPVVVLAVEGGPHTLKNVSEALTREIPVVIAEGSGRAADIIAYAYKRRKRIRQQDADIIKDLRDQIPKAFHYGEAQADEDMIRIRNIVSSSNSAFVSLFKLEEGNTANIDEALFRGLLKAKSYPEDQLQLALAWDRSDIARQEIFTPRRRQKWRDIDKHTYMETALLHDRVEFVQLLLENGVELQQFLTVKRLYYLLSSVYFCNICDLQTIEEDGVGGVARLLQRLVRREAKKKKWDLHMVGRVICSHLLGDQMETMYKGERFLVSSTVLALGSTSDQSDAGQGDSADFPTPENDLFLWAVLTNRRDMARLFWKMGSDHVAAALSASKMLMSLASLAKTEEQLVLYQDLKDHARQLESDACGVLEECHQKDRSLTHDLLVRRQDRWGDVTVMSIAASSHHMTFMSHDACQTKMNLVWKGRMASYTPWWKVGLSQVFPPAVLLITFIDDNKRDGSAASDRDSFDRTLSKVSLTCETNKGRIGLCKAIQYHQTAPVTKFMYNTVFHVAYLLMFSVFLLTDLRPGVISPWEWFLSVVMASLLIEELRQHGREQFRLYPEHVLLHPHSDVPTTTADVSCAERRGAQDSHDKRNATGPRHLHVCPPGVHPCLRSGQTVSDEARPFPGLEPVHRRGAHTLLADVRGSIHGRRRKRFWPVVCIVPTGCLHAVDQRAAAQPAHRHVQLYFPKDPGRVGAALEVPAVLPDRGVREQTLGAAAAPPAGARLEVGVLRTQVEQAGHRFAPVQVLGVRQGFHQ</sequence>
<dbReference type="InterPro" id="IPR000421">
    <property type="entry name" value="FA58C"/>
</dbReference>
<protein>
    <submittedName>
        <fullName evidence="9">TRPM5 protein</fullName>
    </submittedName>
</protein>
<keyword evidence="6" id="KW-0472">Membrane</keyword>
<feature type="domain" description="F5/8 type C" evidence="8">
    <location>
        <begin position="1"/>
        <end position="145"/>
    </location>
</feature>
<evidence type="ECO:0000256" key="5">
    <source>
        <dbReference type="ARBA" id="ARBA00023065"/>
    </source>
</evidence>
<proteinExistence type="predicted"/>
<evidence type="ECO:0000259" key="8">
    <source>
        <dbReference type="PROSITE" id="PS50022"/>
    </source>
</evidence>
<dbReference type="AlphaFoldDB" id="A0A8J9ZJ31"/>
<dbReference type="PANTHER" id="PTHR13800:SF12">
    <property type="entry name" value="TRANSIENT RECEPTOR POTENTIAL CATION CHANNEL SUBFAMILY M MEMBER-LIKE 2"/>
    <property type="match status" value="1"/>
</dbReference>
<dbReference type="Pfam" id="PF25508">
    <property type="entry name" value="TRPM2"/>
    <property type="match status" value="1"/>
</dbReference>
<evidence type="ECO:0000256" key="3">
    <source>
        <dbReference type="ARBA" id="ARBA00022692"/>
    </source>
</evidence>
<dbReference type="InterPro" id="IPR041491">
    <property type="entry name" value="TRPM_SLOG"/>
</dbReference>
<evidence type="ECO:0000256" key="6">
    <source>
        <dbReference type="ARBA" id="ARBA00023136"/>
    </source>
</evidence>
<dbReference type="OrthoDB" id="301415at2759"/>
<dbReference type="InterPro" id="IPR057366">
    <property type="entry name" value="TRPM-like"/>
</dbReference>
<comment type="subcellular location">
    <subcellularLocation>
        <location evidence="1">Membrane</location>
        <topology evidence="1">Multi-pass membrane protein</topology>
    </subcellularLocation>
</comment>
<organism evidence="9 10">
    <name type="scientific">Branchiostoma lanceolatum</name>
    <name type="common">Common lancelet</name>
    <name type="synonym">Amphioxus lanceolatum</name>
    <dbReference type="NCBI Taxonomy" id="7740"/>
    <lineage>
        <taxon>Eukaryota</taxon>
        <taxon>Metazoa</taxon>
        <taxon>Chordata</taxon>
        <taxon>Cephalochordata</taxon>
        <taxon>Leptocardii</taxon>
        <taxon>Amphioxiformes</taxon>
        <taxon>Branchiostomatidae</taxon>
        <taxon>Branchiostoma</taxon>
    </lineage>
</organism>
<keyword evidence="2" id="KW-0813">Transport</keyword>
<dbReference type="InterPro" id="IPR008979">
    <property type="entry name" value="Galactose-bd-like_sf"/>
</dbReference>
<keyword evidence="10" id="KW-1185">Reference proteome</keyword>
<reference evidence="9" key="1">
    <citation type="submission" date="2022-01" db="EMBL/GenBank/DDBJ databases">
        <authorList>
            <person name="Braso-Vives M."/>
        </authorList>
    </citation>
    <scope>NUCLEOTIDE SEQUENCE</scope>
</reference>
<dbReference type="Proteomes" id="UP000838412">
    <property type="component" value="Chromosome 2"/>
</dbReference>
<accession>A0A8J9ZJ31</accession>
<dbReference type="Gene3D" id="2.60.120.260">
    <property type="entry name" value="Galactose-binding domain-like"/>
    <property type="match status" value="1"/>
</dbReference>
<dbReference type="GO" id="GO:0099604">
    <property type="term" value="F:ligand-gated calcium channel activity"/>
    <property type="evidence" value="ECO:0007669"/>
    <property type="project" value="TreeGrafter"/>
</dbReference>
<keyword evidence="4" id="KW-1133">Transmembrane helix</keyword>
<dbReference type="GO" id="GO:0005886">
    <property type="term" value="C:plasma membrane"/>
    <property type="evidence" value="ECO:0007669"/>
    <property type="project" value="TreeGrafter"/>
</dbReference>